<gene>
    <name evidence="1" type="ORF">GCM10011332_32950</name>
</gene>
<evidence type="ECO:0000313" key="1">
    <source>
        <dbReference type="EMBL" id="GGF76377.1"/>
    </source>
</evidence>
<evidence type="ECO:0000313" key="2">
    <source>
        <dbReference type="Proteomes" id="UP000632498"/>
    </source>
</evidence>
<proteinExistence type="predicted"/>
<dbReference type="Proteomes" id="UP000632498">
    <property type="component" value="Unassembled WGS sequence"/>
</dbReference>
<protein>
    <recommendedName>
        <fullName evidence="3">Addiction module toxin RelE</fullName>
    </recommendedName>
</protein>
<organism evidence="1 2">
    <name type="scientific">Terasakiella brassicae</name>
    <dbReference type="NCBI Taxonomy" id="1634917"/>
    <lineage>
        <taxon>Bacteria</taxon>
        <taxon>Pseudomonadati</taxon>
        <taxon>Pseudomonadota</taxon>
        <taxon>Alphaproteobacteria</taxon>
        <taxon>Rhodospirillales</taxon>
        <taxon>Terasakiellaceae</taxon>
        <taxon>Terasakiella</taxon>
    </lineage>
</organism>
<dbReference type="Pfam" id="PF09907">
    <property type="entry name" value="HigB_toxin"/>
    <property type="match status" value="1"/>
</dbReference>
<dbReference type="GO" id="GO:0004519">
    <property type="term" value="F:endonuclease activity"/>
    <property type="evidence" value="ECO:0007669"/>
    <property type="project" value="InterPro"/>
</dbReference>
<comment type="caution">
    <text evidence="1">The sequence shown here is derived from an EMBL/GenBank/DDBJ whole genome shotgun (WGS) entry which is preliminary data.</text>
</comment>
<reference evidence="1" key="1">
    <citation type="journal article" date="2014" name="Int. J. Syst. Evol. Microbiol.">
        <title>Complete genome sequence of Corynebacterium casei LMG S-19264T (=DSM 44701T), isolated from a smear-ripened cheese.</title>
        <authorList>
            <consortium name="US DOE Joint Genome Institute (JGI-PGF)"/>
            <person name="Walter F."/>
            <person name="Albersmeier A."/>
            <person name="Kalinowski J."/>
            <person name="Ruckert C."/>
        </authorList>
    </citation>
    <scope>NUCLEOTIDE SEQUENCE</scope>
    <source>
        <strain evidence="1">CGMCC 1.15254</strain>
    </source>
</reference>
<dbReference type="GO" id="GO:0003723">
    <property type="term" value="F:RNA binding"/>
    <property type="evidence" value="ECO:0007669"/>
    <property type="project" value="InterPro"/>
</dbReference>
<dbReference type="InterPro" id="IPR018669">
    <property type="entry name" value="Toxin_HigB"/>
</dbReference>
<accession>A0A917C8Y1</accession>
<reference evidence="1" key="2">
    <citation type="submission" date="2020-09" db="EMBL/GenBank/DDBJ databases">
        <authorList>
            <person name="Sun Q."/>
            <person name="Zhou Y."/>
        </authorList>
    </citation>
    <scope>NUCLEOTIDE SEQUENCE</scope>
    <source>
        <strain evidence="1">CGMCC 1.15254</strain>
    </source>
</reference>
<dbReference type="EMBL" id="BMHV01000048">
    <property type="protein sequence ID" value="GGF76377.1"/>
    <property type="molecule type" value="Genomic_DNA"/>
</dbReference>
<keyword evidence="2" id="KW-1185">Reference proteome</keyword>
<sequence length="105" mass="12683">MRVISKKKLRQFWEMQGRENSKTELEVWYDVTNKAQWQHFDDVKQSFGSRVDLAYGKTVFDVRNNKYRLICSIDYQRHGVLVLWIGTHKEYDELNKNKGKKLKEL</sequence>
<dbReference type="GO" id="GO:0110001">
    <property type="term" value="C:toxin-antitoxin complex"/>
    <property type="evidence" value="ECO:0007669"/>
    <property type="project" value="InterPro"/>
</dbReference>
<name>A0A917C8Y1_9PROT</name>
<dbReference type="AlphaFoldDB" id="A0A917C8Y1"/>
<evidence type="ECO:0008006" key="3">
    <source>
        <dbReference type="Google" id="ProtNLM"/>
    </source>
</evidence>